<evidence type="ECO:0000313" key="4">
    <source>
        <dbReference type="Proteomes" id="UP000663825"/>
    </source>
</evidence>
<reference evidence="3" key="1">
    <citation type="submission" date="2021-02" db="EMBL/GenBank/DDBJ databases">
        <authorList>
            <person name="Nowell W R."/>
        </authorList>
    </citation>
    <scope>NUCLEOTIDE SEQUENCE</scope>
</reference>
<accession>A0A817P3H8</accession>
<feature type="region of interest" description="Disordered" evidence="2">
    <location>
        <begin position="79"/>
        <end position="105"/>
    </location>
</feature>
<evidence type="ECO:0000313" key="3">
    <source>
        <dbReference type="EMBL" id="CAF3145558.1"/>
    </source>
</evidence>
<evidence type="ECO:0000256" key="1">
    <source>
        <dbReference type="ARBA" id="ARBA00010401"/>
    </source>
</evidence>
<feature type="region of interest" description="Disordered" evidence="2">
    <location>
        <begin position="1"/>
        <end position="24"/>
    </location>
</feature>
<dbReference type="AlphaFoldDB" id="A0A817P3H8"/>
<dbReference type="InterPro" id="IPR039741">
    <property type="entry name" value="UDP-sugar_pyrophosphorylase"/>
</dbReference>
<dbReference type="EMBL" id="CAJNXB010001216">
    <property type="protein sequence ID" value="CAF3145558.1"/>
    <property type="molecule type" value="Genomic_DNA"/>
</dbReference>
<dbReference type="Proteomes" id="UP000663825">
    <property type="component" value="Unassembled WGS sequence"/>
</dbReference>
<dbReference type="OrthoDB" id="532420at2759"/>
<evidence type="ECO:0000256" key="2">
    <source>
        <dbReference type="SAM" id="MobiDB-lite"/>
    </source>
</evidence>
<organism evidence="3 4">
    <name type="scientific">Rotaria socialis</name>
    <dbReference type="NCBI Taxonomy" id="392032"/>
    <lineage>
        <taxon>Eukaryota</taxon>
        <taxon>Metazoa</taxon>
        <taxon>Spiralia</taxon>
        <taxon>Gnathifera</taxon>
        <taxon>Rotifera</taxon>
        <taxon>Eurotatoria</taxon>
        <taxon>Bdelloidea</taxon>
        <taxon>Philodinida</taxon>
        <taxon>Philodinidae</taxon>
        <taxon>Rotaria</taxon>
    </lineage>
</organism>
<gene>
    <name evidence="3" type="ORF">TIS948_LOCUS9412</name>
</gene>
<dbReference type="PANTHER" id="PTHR11952:SF2">
    <property type="entry name" value="LD24639P"/>
    <property type="match status" value="1"/>
</dbReference>
<sequence>MAALQNESEDLLKEPKIENNNEPEQIENIVKVEIINEEEEQQQQQISVTSELLQTEIVKLTVESEMPIEDLRKLYTSSSNIANMPTPKQEETSTSSEDSTDQEDGSGYQRLLIAEHPAMNENGEEEDMDDSSFSFYWQKIIIFLSLVFVTLRLQIIEQAIAFAVWEVHREDEFSPLKNGTGTKDTPETCRRDLILQHIRYLKQAGALLQEVNENCCEISPLVSYAGENLDFVNGQKLRFPIIIELNAETQKPEINTNKHCS</sequence>
<feature type="compositionally biased region" description="Basic and acidic residues" evidence="2">
    <location>
        <begin position="10"/>
        <end position="19"/>
    </location>
</feature>
<dbReference type="SUPFAM" id="SSF53448">
    <property type="entry name" value="Nucleotide-diphospho-sugar transferases"/>
    <property type="match status" value="1"/>
</dbReference>
<comment type="similarity">
    <text evidence="1">Belongs to the UDPGP type 1 family.</text>
</comment>
<dbReference type="InterPro" id="IPR029044">
    <property type="entry name" value="Nucleotide-diphossugar_trans"/>
</dbReference>
<comment type="caution">
    <text evidence="3">The sequence shown here is derived from an EMBL/GenBank/DDBJ whole genome shotgun (WGS) entry which is preliminary data.</text>
</comment>
<dbReference type="PANTHER" id="PTHR11952">
    <property type="entry name" value="UDP- GLUCOSE PYROPHOSPHORYLASE"/>
    <property type="match status" value="1"/>
</dbReference>
<dbReference type="Gene3D" id="3.90.550.10">
    <property type="entry name" value="Spore Coat Polysaccharide Biosynthesis Protein SpsA, Chain A"/>
    <property type="match status" value="1"/>
</dbReference>
<protein>
    <submittedName>
        <fullName evidence="3">Uncharacterized protein</fullName>
    </submittedName>
</protein>
<proteinExistence type="inferred from homology"/>
<dbReference type="GO" id="GO:0006048">
    <property type="term" value="P:UDP-N-acetylglucosamine biosynthetic process"/>
    <property type="evidence" value="ECO:0007669"/>
    <property type="project" value="TreeGrafter"/>
</dbReference>
<name>A0A817P3H8_9BILA</name>
<dbReference type="GO" id="GO:0003977">
    <property type="term" value="F:UDP-N-acetylglucosamine diphosphorylase activity"/>
    <property type="evidence" value="ECO:0007669"/>
    <property type="project" value="TreeGrafter"/>
</dbReference>